<organism evidence="2">
    <name type="scientific">Hemiselmis andersenii</name>
    <name type="common">Cryptophyte alga</name>
    <dbReference type="NCBI Taxonomy" id="464988"/>
    <lineage>
        <taxon>Eukaryota</taxon>
        <taxon>Cryptophyceae</taxon>
        <taxon>Cryptomonadales</taxon>
        <taxon>Hemiselmidaceae</taxon>
        <taxon>Hemiselmis</taxon>
    </lineage>
</organism>
<reference evidence="2" key="1">
    <citation type="submission" date="2021-01" db="EMBL/GenBank/DDBJ databases">
        <authorList>
            <person name="Corre E."/>
            <person name="Pelletier E."/>
            <person name="Niang G."/>
            <person name="Scheremetjew M."/>
            <person name="Finn R."/>
            <person name="Kale V."/>
            <person name="Holt S."/>
            <person name="Cochrane G."/>
            <person name="Meng A."/>
            <person name="Brown T."/>
            <person name="Cohen L."/>
        </authorList>
    </citation>
    <scope>NUCLEOTIDE SEQUENCE</scope>
    <source>
        <strain evidence="2">CCMP441</strain>
    </source>
</reference>
<accession>A0A7S0XUB1</accession>
<gene>
    <name evidence="2" type="ORF">HAND1043_LOCUS8263</name>
</gene>
<proteinExistence type="predicted"/>
<sequence>MNSSCCSVTDFLIAAEKVLGVDKRAVLDEEFATYVDLKMSLHLPPKDILSHFQRILQSLDMNNAEYFGSSNITFTEAEGLAQVAVMEELALEPGDMPVEEIEELRQEIKSHVKRATPWLMSDSKPSSESNLDDITEAGRGA</sequence>
<dbReference type="EMBL" id="HBFK01013727">
    <property type="protein sequence ID" value="CAD8741770.1"/>
    <property type="molecule type" value="Transcribed_RNA"/>
</dbReference>
<evidence type="ECO:0000313" key="2">
    <source>
        <dbReference type="EMBL" id="CAD8741770.1"/>
    </source>
</evidence>
<dbReference type="AlphaFoldDB" id="A0A7S0XUB1"/>
<protein>
    <submittedName>
        <fullName evidence="2">Uncharacterized protein</fullName>
    </submittedName>
</protein>
<evidence type="ECO:0000256" key="1">
    <source>
        <dbReference type="SAM" id="MobiDB-lite"/>
    </source>
</evidence>
<name>A0A7S0XUB1_HEMAN</name>
<feature type="region of interest" description="Disordered" evidence="1">
    <location>
        <begin position="116"/>
        <end position="141"/>
    </location>
</feature>